<dbReference type="Gene3D" id="3.40.50.10600">
    <property type="entry name" value="SpoIIaa-like domains"/>
    <property type="match status" value="1"/>
</dbReference>
<gene>
    <name evidence="1" type="ORF">WNY58_02690</name>
</gene>
<keyword evidence="2" id="KW-1185">Reference proteome</keyword>
<dbReference type="InterPro" id="IPR038396">
    <property type="entry name" value="SpoIIAA-like_sf"/>
</dbReference>
<dbReference type="RefSeq" id="WP_342853638.1">
    <property type="nucleotide sequence ID" value="NZ_JBBMRA010000001.1"/>
</dbReference>
<sequence length="136" mass="15635">MLYVLPETTGDIIVLQANESLTQDDYTQTFIPLFEHVKNTHPTVRLLITFAPGFEGFEAGALWEDLKFGSTHANDFYRIAIVGGSEWMEWISNVAECFMDGEIRHYKITQLLEALRWINDEGEDDEHEEKNHPFAG</sequence>
<evidence type="ECO:0000313" key="1">
    <source>
        <dbReference type="EMBL" id="MEM5535291.1"/>
    </source>
</evidence>
<dbReference type="InterPro" id="IPR021866">
    <property type="entry name" value="SpoIIAA-like"/>
</dbReference>
<dbReference type="InterPro" id="IPR036513">
    <property type="entry name" value="STAS_dom_sf"/>
</dbReference>
<organism evidence="1 2">
    <name type="scientific">Neptuniibacter pectenicola</name>
    <dbReference type="NCBI Taxonomy" id="1806669"/>
    <lineage>
        <taxon>Bacteria</taxon>
        <taxon>Pseudomonadati</taxon>
        <taxon>Pseudomonadota</taxon>
        <taxon>Gammaproteobacteria</taxon>
        <taxon>Oceanospirillales</taxon>
        <taxon>Oceanospirillaceae</taxon>
        <taxon>Neptuniibacter</taxon>
    </lineage>
</organism>
<dbReference type="SUPFAM" id="SSF52091">
    <property type="entry name" value="SpoIIaa-like"/>
    <property type="match status" value="1"/>
</dbReference>
<dbReference type="Pfam" id="PF11964">
    <property type="entry name" value="SpoIIAA-like"/>
    <property type="match status" value="1"/>
</dbReference>
<proteinExistence type="predicted"/>
<protein>
    <submittedName>
        <fullName evidence="1">STAS/SEC14 domain-containing protein</fullName>
    </submittedName>
</protein>
<reference evidence="1 2" key="1">
    <citation type="submission" date="2024-03" db="EMBL/GenBank/DDBJ databases">
        <title>Community enrichment and isolation of bacterial strains for fucoidan degradation.</title>
        <authorList>
            <person name="Sichert A."/>
        </authorList>
    </citation>
    <scope>NUCLEOTIDE SEQUENCE [LARGE SCALE GENOMIC DNA]</scope>
    <source>
        <strain evidence="1 2">AS76</strain>
    </source>
</reference>
<dbReference type="Proteomes" id="UP001449225">
    <property type="component" value="Unassembled WGS sequence"/>
</dbReference>
<evidence type="ECO:0000313" key="2">
    <source>
        <dbReference type="Proteomes" id="UP001449225"/>
    </source>
</evidence>
<dbReference type="EMBL" id="JBBMRA010000001">
    <property type="protein sequence ID" value="MEM5535291.1"/>
    <property type="molecule type" value="Genomic_DNA"/>
</dbReference>
<name>A0ABU9TPG3_9GAMM</name>
<comment type="caution">
    <text evidence="1">The sequence shown here is derived from an EMBL/GenBank/DDBJ whole genome shotgun (WGS) entry which is preliminary data.</text>
</comment>
<accession>A0ABU9TPG3</accession>